<keyword evidence="1" id="KW-0812">Transmembrane</keyword>
<dbReference type="Pfam" id="PF13672">
    <property type="entry name" value="PP2C_2"/>
    <property type="match status" value="1"/>
</dbReference>
<dbReference type="InterPro" id="IPR015655">
    <property type="entry name" value="PP2C"/>
</dbReference>
<keyword evidence="1" id="KW-1133">Transmembrane helix</keyword>
<feature type="transmembrane region" description="Helical" evidence="1">
    <location>
        <begin position="301"/>
        <end position="321"/>
    </location>
</feature>
<dbReference type="Proteomes" id="UP000619078">
    <property type="component" value="Unassembled WGS sequence"/>
</dbReference>
<feature type="domain" description="PPM-type phosphatase" evidence="2">
    <location>
        <begin position="5"/>
        <end position="246"/>
    </location>
</feature>
<dbReference type="InterPro" id="IPR036457">
    <property type="entry name" value="PPM-type-like_dom_sf"/>
</dbReference>
<keyword evidence="1" id="KW-0472">Membrane</keyword>
<dbReference type="PANTHER" id="PTHR47992">
    <property type="entry name" value="PROTEIN PHOSPHATASE"/>
    <property type="match status" value="1"/>
</dbReference>
<evidence type="ECO:0000313" key="4">
    <source>
        <dbReference type="Proteomes" id="UP000619078"/>
    </source>
</evidence>
<gene>
    <name evidence="3" type="ORF">IDJ76_00370</name>
</gene>
<dbReference type="AlphaFoldDB" id="A0A926NN16"/>
<keyword evidence="4" id="KW-1185">Reference proteome</keyword>
<dbReference type="SMART" id="SM00331">
    <property type="entry name" value="PP2C_SIG"/>
    <property type="match status" value="1"/>
</dbReference>
<dbReference type="SUPFAM" id="SSF81606">
    <property type="entry name" value="PP2C-like"/>
    <property type="match status" value="1"/>
</dbReference>
<evidence type="ECO:0000313" key="3">
    <source>
        <dbReference type="EMBL" id="MBD1391537.1"/>
    </source>
</evidence>
<evidence type="ECO:0000259" key="2">
    <source>
        <dbReference type="PROSITE" id="PS51746"/>
    </source>
</evidence>
<dbReference type="CDD" id="cd00143">
    <property type="entry name" value="PP2Cc"/>
    <property type="match status" value="1"/>
</dbReference>
<proteinExistence type="predicted"/>
<accession>A0A926NN16</accession>
<reference evidence="3" key="1">
    <citation type="submission" date="2020-09" db="EMBL/GenBank/DDBJ databases">
        <title>Novel species of Mucilaginibacter isolated from a glacier on the Tibetan Plateau.</title>
        <authorList>
            <person name="Liu Q."/>
            <person name="Xin Y.-H."/>
        </authorList>
    </citation>
    <scope>NUCLEOTIDE SEQUENCE</scope>
    <source>
        <strain evidence="3">ZB1P21</strain>
    </source>
</reference>
<dbReference type="SMART" id="SM00332">
    <property type="entry name" value="PP2Cc"/>
    <property type="match status" value="1"/>
</dbReference>
<dbReference type="RefSeq" id="WP_191159568.1">
    <property type="nucleotide sequence ID" value="NZ_JACWMX010000001.1"/>
</dbReference>
<organism evidence="3 4">
    <name type="scientific">Mucilaginibacter glaciei</name>
    <dbReference type="NCBI Taxonomy" id="2772109"/>
    <lineage>
        <taxon>Bacteria</taxon>
        <taxon>Pseudomonadati</taxon>
        <taxon>Bacteroidota</taxon>
        <taxon>Sphingobacteriia</taxon>
        <taxon>Sphingobacteriales</taxon>
        <taxon>Sphingobacteriaceae</taxon>
        <taxon>Mucilaginibacter</taxon>
    </lineage>
</organism>
<protein>
    <submittedName>
        <fullName evidence="3">Serine/threonine-protein phosphatase</fullName>
    </submittedName>
</protein>
<sequence length="490" mass="53162">MAENYFGLTDVGKVRDNNEDTFIAETVSGNLILASVIDGVGGYNGGEVAAAIAKDVLTDNLSNLKGDYIPAMIEALKQASAAIYQKKQTDAGLESMACVVTVTLVDVPNNIFYYAHVGDTRLYLLRDESLVKISKDHSFVGFLEDSGRLTETAAMNHPKRNEINKALGFTTQIDTDESFIETGSSPFLPGDMLLLCSDGLTDLVDKTGITFIITQEISLKEKATQLIDAANTNGGKDNVTAVLVRNDKTKERPQAIKPAPVIKKNTDAADAEMIPNRPVAAPQKIQPQSTPPMAEKKSNGLTILLAILCLAFAASTVWLYLQWQKGIAPVTVAGVKPLERDAPIRNPDEIKLQNMLNSLKKDTLNISDTSFKQAIIISDTLHLQRDTIYIRGKGNIVLKRDTAYHGPAIDIAAACKLVALDNIKFEGFDVGVSLFNTTLLLRGAQFIDCRVAVQRQVFLANKMFIIADMPGSKIKADTAAKATPKPHGTR</sequence>
<dbReference type="InterPro" id="IPR001932">
    <property type="entry name" value="PPM-type_phosphatase-like_dom"/>
</dbReference>
<comment type="caution">
    <text evidence="3">The sequence shown here is derived from an EMBL/GenBank/DDBJ whole genome shotgun (WGS) entry which is preliminary data.</text>
</comment>
<dbReference type="GO" id="GO:0004722">
    <property type="term" value="F:protein serine/threonine phosphatase activity"/>
    <property type="evidence" value="ECO:0007669"/>
    <property type="project" value="InterPro"/>
</dbReference>
<dbReference type="PROSITE" id="PS51746">
    <property type="entry name" value="PPM_2"/>
    <property type="match status" value="1"/>
</dbReference>
<evidence type="ECO:0000256" key="1">
    <source>
        <dbReference type="SAM" id="Phobius"/>
    </source>
</evidence>
<dbReference type="Gene3D" id="3.60.40.10">
    <property type="entry name" value="PPM-type phosphatase domain"/>
    <property type="match status" value="1"/>
</dbReference>
<dbReference type="EMBL" id="JACWMX010000001">
    <property type="protein sequence ID" value="MBD1391537.1"/>
    <property type="molecule type" value="Genomic_DNA"/>
</dbReference>
<name>A0A926NN16_9SPHI</name>